<dbReference type="KEGG" id="mpec:B9O19_02033"/>
<comment type="subunit">
    <text evidence="10">Homodimer, may be a subunit of the RNA degradosome.</text>
</comment>
<dbReference type="GO" id="GO:0004534">
    <property type="term" value="F:5'-3' RNA exonuclease activity"/>
    <property type="evidence" value="ECO:0007669"/>
    <property type="project" value="UniProtKB-UniRule"/>
</dbReference>
<sequence length="628" mass="69165">MKNNNDTRQNNNKQAQNVANKMAHKVVDKIAKISGVNEKTNNNNNRNKNNNSNGKNGNRNSNGGNRKNNTPKHTDKPIRIIPLGGLNEIGKNLTVFEYEDDALILDCGMAFPDDDMLGVDIVIPDITYLHKIADRIRGIVLTHGHEDHIGALPYVLKEFSVPVYGTRLTLGILKNKLKEHGILNQVKLNTINAGDKVKLGAFTAEFIHTNHSIADAVAIALHTPTGIILHTGDFKIDSTPIDSDMIDLARFGELGKEGVLALLSDSTNADRPGVTFSEKSIGKTFDNLFEKGEQNKQRIIVATFASNVHRVQQIINSAVKYNRKVAVSGRSMENVISAAIELEYMHVPENTLIGLDEINKYPKEQLVVITTGSQGESMAALTRMAFTSHKKINIEPNDLVIISASPIPGNEKSVANVVNELLKQGAEVIYEKQADVHVSGHACQEELKMILSLVKPKYFIPVHGEYRHLCKHKGLAVHTGIDPKNIFVMDLGNVLELSRSSAKIVGSVPSGKVLVDGLGVGDVGNIVLRDRKHLAEDGIIIVVMTIEKESGECVSGPDIISRGFVYVRESEDLMEEIKKQTTSVVENCLSGHSFDWTTLKTRVKNDVGNYLYVKTKRRPMILPIIMEV</sequence>
<keyword evidence="9 10" id="KW-0694">RNA-binding</keyword>
<dbReference type="SUPFAM" id="SSF56281">
    <property type="entry name" value="Metallo-hydrolase/oxidoreductase"/>
    <property type="match status" value="1"/>
</dbReference>
<feature type="compositionally biased region" description="Low complexity" evidence="14">
    <location>
        <begin position="41"/>
        <end position="68"/>
    </location>
</feature>
<dbReference type="Proteomes" id="UP000235589">
    <property type="component" value="Chromosome"/>
</dbReference>
<dbReference type="EMBL" id="CP020991">
    <property type="protein sequence ID" value="AUO20176.1"/>
    <property type="molecule type" value="Genomic_DNA"/>
</dbReference>
<gene>
    <name evidence="10" type="primary">rnj</name>
    <name evidence="16" type="ORF">B9O19_02033</name>
</gene>
<dbReference type="HAMAP" id="MF_01491">
    <property type="entry name" value="RNase_J_bact"/>
    <property type="match status" value="1"/>
</dbReference>
<dbReference type="InterPro" id="IPR001279">
    <property type="entry name" value="Metallo-B-lactamas"/>
</dbReference>
<dbReference type="InterPro" id="IPR055132">
    <property type="entry name" value="RNase_J_b_CASP"/>
</dbReference>
<dbReference type="PIRSF" id="PIRSF004803">
    <property type="entry name" value="RnjA"/>
    <property type="match status" value="1"/>
</dbReference>
<reference evidence="16 17" key="1">
    <citation type="submission" date="2017-04" db="EMBL/GenBank/DDBJ databases">
        <title>Monoglobus pectinilyticus 14 draft genome.</title>
        <authorList>
            <person name="Kim C."/>
            <person name="Rosendale D.I."/>
            <person name="Kelly W.J."/>
            <person name="Tannock G.W."/>
            <person name="Patchett M.L."/>
            <person name="Jordens J.Z."/>
        </authorList>
    </citation>
    <scope>NUCLEOTIDE SEQUENCE [LARGE SCALE GENOMIC DNA]</scope>
    <source>
        <strain evidence="16 17">14</strain>
    </source>
</reference>
<dbReference type="InterPro" id="IPR041636">
    <property type="entry name" value="RNase_J_C"/>
</dbReference>
<keyword evidence="10" id="KW-0698">rRNA processing</keyword>
<feature type="binding site" evidence="13">
    <location>
        <position position="148"/>
    </location>
    <ligand>
        <name>Zn(2+)</name>
        <dbReference type="ChEBI" id="CHEBI:29105"/>
        <label>1</label>
        <note>catalytic</note>
    </ligand>
</feature>
<dbReference type="Gene3D" id="3.60.15.10">
    <property type="entry name" value="Ribonuclease Z/Hydroxyacylglutathione hydrolase-like"/>
    <property type="match status" value="1"/>
</dbReference>
<feature type="binding site" evidence="13">
    <location>
        <position position="143"/>
    </location>
    <ligand>
        <name>Zn(2+)</name>
        <dbReference type="ChEBI" id="CHEBI:29105"/>
        <label>1</label>
        <note>catalytic</note>
    </ligand>
</feature>
<dbReference type="Pfam" id="PF17770">
    <property type="entry name" value="RNase_J_C"/>
    <property type="match status" value="1"/>
</dbReference>
<evidence type="ECO:0000313" key="17">
    <source>
        <dbReference type="Proteomes" id="UP000235589"/>
    </source>
</evidence>
<dbReference type="SMART" id="SM00849">
    <property type="entry name" value="Lactamase_B"/>
    <property type="match status" value="1"/>
</dbReference>
<comment type="function">
    <text evidence="10">An RNase that has 5'-3' exonuclease and possibly endonuclease activity. Involved in maturation of rRNA and in some organisms also mRNA maturation and/or decay.</text>
</comment>
<feature type="region of interest" description="Disordered" evidence="14">
    <location>
        <begin position="34"/>
        <end position="78"/>
    </location>
</feature>
<feature type="binding site" evidence="10 12">
    <location>
        <begin position="437"/>
        <end position="441"/>
    </location>
    <ligand>
        <name>substrate</name>
    </ligand>
</feature>
<evidence type="ECO:0000256" key="7">
    <source>
        <dbReference type="ARBA" id="ARBA00022833"/>
    </source>
</evidence>
<dbReference type="Pfam" id="PF22505">
    <property type="entry name" value="RNase_J_b_CASP"/>
    <property type="match status" value="1"/>
</dbReference>
<dbReference type="InterPro" id="IPR011108">
    <property type="entry name" value="RMMBL"/>
</dbReference>
<keyword evidence="7 13" id="KW-0862">Zinc</keyword>
<feature type="binding site" evidence="13">
    <location>
        <position position="145"/>
    </location>
    <ligand>
        <name>Zn(2+)</name>
        <dbReference type="ChEBI" id="CHEBI:29105"/>
        <label>1</label>
        <note>catalytic</note>
    </ligand>
</feature>
<keyword evidence="8 10" id="KW-0269">Exonuclease</keyword>
<evidence type="ECO:0000256" key="4">
    <source>
        <dbReference type="ARBA" id="ARBA00022723"/>
    </source>
</evidence>
<organism evidence="16 17">
    <name type="scientific">Monoglobus pectinilyticus</name>
    <dbReference type="NCBI Taxonomy" id="1981510"/>
    <lineage>
        <taxon>Bacteria</taxon>
        <taxon>Bacillati</taxon>
        <taxon>Bacillota</taxon>
        <taxon>Clostridia</taxon>
        <taxon>Monoglobales</taxon>
        <taxon>Monoglobaceae</taxon>
        <taxon>Monoglobus</taxon>
    </lineage>
</organism>
<evidence type="ECO:0000313" key="16">
    <source>
        <dbReference type="EMBL" id="AUO20176.1"/>
    </source>
</evidence>
<dbReference type="Gene3D" id="3.10.20.580">
    <property type="match status" value="1"/>
</dbReference>
<evidence type="ECO:0000256" key="13">
    <source>
        <dbReference type="PIRSR" id="PIRSR004803-3"/>
    </source>
</evidence>
<dbReference type="GO" id="GO:0003723">
    <property type="term" value="F:RNA binding"/>
    <property type="evidence" value="ECO:0007669"/>
    <property type="project" value="UniProtKB-UniRule"/>
</dbReference>
<feature type="active site" description="Proton donor" evidence="11">
    <location>
        <position position="265"/>
    </location>
</feature>
<dbReference type="InterPro" id="IPR030854">
    <property type="entry name" value="RNase_J_bac"/>
</dbReference>
<keyword evidence="4 13" id="KW-0479">Metal-binding</keyword>
<evidence type="ECO:0000256" key="12">
    <source>
        <dbReference type="PIRSR" id="PIRSR004803-2"/>
    </source>
</evidence>
<feature type="active site" description="Proton acceptor" evidence="11">
    <location>
        <position position="441"/>
    </location>
</feature>
<dbReference type="GO" id="GO:0006364">
    <property type="term" value="P:rRNA processing"/>
    <property type="evidence" value="ECO:0007669"/>
    <property type="project" value="UniProtKB-UniRule"/>
</dbReference>
<evidence type="ECO:0000259" key="15">
    <source>
        <dbReference type="SMART" id="SM00849"/>
    </source>
</evidence>
<name>A0A2K9P4I4_9FIRM</name>
<evidence type="ECO:0000256" key="3">
    <source>
        <dbReference type="ARBA" id="ARBA00022722"/>
    </source>
</evidence>
<evidence type="ECO:0000256" key="2">
    <source>
        <dbReference type="ARBA" id="ARBA00022490"/>
    </source>
</evidence>
<dbReference type="InterPro" id="IPR036866">
    <property type="entry name" value="RibonucZ/Hydroxyglut_hydro"/>
</dbReference>
<dbReference type="GO" id="GO:0005737">
    <property type="term" value="C:cytoplasm"/>
    <property type="evidence" value="ECO:0007669"/>
    <property type="project" value="UniProtKB-SubCell"/>
</dbReference>
<dbReference type="InterPro" id="IPR042173">
    <property type="entry name" value="RNase_J_2"/>
</dbReference>
<evidence type="ECO:0000256" key="14">
    <source>
        <dbReference type="SAM" id="MobiDB-lite"/>
    </source>
</evidence>
<feature type="binding site" evidence="13">
    <location>
        <position position="120"/>
    </location>
    <ligand>
        <name>Ca(2+)</name>
        <dbReference type="ChEBI" id="CHEBI:29108"/>
    </ligand>
</feature>
<dbReference type="Gene3D" id="3.40.50.10710">
    <property type="entry name" value="Metallo-hydrolase/oxidoreductase"/>
    <property type="match status" value="1"/>
</dbReference>
<feature type="binding site" evidence="13">
    <location>
        <position position="233"/>
    </location>
    <ligand>
        <name>Zn(2+)</name>
        <dbReference type="ChEBI" id="CHEBI:29105"/>
        <label>1</label>
        <note>catalytic</note>
    </ligand>
</feature>
<feature type="binding site" evidence="13">
    <location>
        <position position="147"/>
    </location>
    <ligand>
        <name>Zn(2+)</name>
        <dbReference type="ChEBI" id="CHEBI:29105"/>
        <label>1</label>
        <note>catalytic</note>
    </ligand>
</feature>
<keyword evidence="6 10" id="KW-0378">Hydrolase</keyword>
<comment type="cofactor">
    <cofactor evidence="13">
        <name>Zn(2+)</name>
        <dbReference type="ChEBI" id="CHEBI:29105"/>
    </cofactor>
    <text evidence="13">Binds 2 Zn(2+) ions per subunit. It is not clear if Zn(2+) or Mg(2+) is physiologically important.</text>
</comment>
<dbReference type="NCBIfam" id="TIGR00649">
    <property type="entry name" value="MG423"/>
    <property type="match status" value="1"/>
</dbReference>
<dbReference type="PANTHER" id="PTHR43694">
    <property type="entry name" value="RIBONUCLEASE J"/>
    <property type="match status" value="1"/>
</dbReference>
<comment type="subcellular location">
    <subcellularLocation>
        <location evidence="1 10">Cytoplasm</location>
    </subcellularLocation>
</comment>
<feature type="binding site" evidence="13">
    <location>
        <position position="516"/>
    </location>
    <ligand>
        <name>Ca(2+)</name>
        <dbReference type="ChEBI" id="CHEBI:29108"/>
    </ligand>
</feature>
<dbReference type="EC" id="3.1.-.-" evidence="10"/>
<dbReference type="GO" id="GO:0004521">
    <property type="term" value="F:RNA endonuclease activity"/>
    <property type="evidence" value="ECO:0007669"/>
    <property type="project" value="UniProtKB-UniRule"/>
</dbReference>
<dbReference type="PANTHER" id="PTHR43694:SF1">
    <property type="entry name" value="RIBONUCLEASE J"/>
    <property type="match status" value="1"/>
</dbReference>
<dbReference type="FunFam" id="3.10.20.580:FF:000001">
    <property type="entry name" value="Ribonuclease J"/>
    <property type="match status" value="1"/>
</dbReference>
<evidence type="ECO:0000256" key="11">
    <source>
        <dbReference type="PIRSR" id="PIRSR004803-1"/>
    </source>
</evidence>
<dbReference type="AlphaFoldDB" id="A0A2K9P4I4"/>
<keyword evidence="13" id="KW-0106">Calcium</keyword>
<keyword evidence="2 10" id="KW-0963">Cytoplasm</keyword>
<feature type="binding site" evidence="13">
    <location>
        <position position="118"/>
    </location>
    <ligand>
        <name>Ca(2+)</name>
        <dbReference type="ChEBI" id="CHEBI:29108"/>
    </ligand>
</feature>
<dbReference type="GO" id="GO:0008270">
    <property type="term" value="F:zinc ion binding"/>
    <property type="evidence" value="ECO:0007669"/>
    <property type="project" value="InterPro"/>
</dbReference>
<evidence type="ECO:0000256" key="5">
    <source>
        <dbReference type="ARBA" id="ARBA00022759"/>
    </source>
</evidence>
<evidence type="ECO:0000256" key="6">
    <source>
        <dbReference type="ARBA" id="ARBA00022801"/>
    </source>
</evidence>
<evidence type="ECO:0000256" key="9">
    <source>
        <dbReference type="ARBA" id="ARBA00022884"/>
    </source>
</evidence>
<accession>A0A2K9P4I4</accession>
<comment type="cofactor">
    <cofactor evidence="13">
        <name>Ca(2+)</name>
        <dbReference type="ChEBI" id="CHEBI:29108"/>
    </cofactor>
    <text evidence="13">Binds 1 Ca(2+) cation per subunit. Seen in 1 crystal structure, it is not clear if it is physiologically important.</text>
</comment>
<dbReference type="CDD" id="cd07714">
    <property type="entry name" value="RNaseJ_MBL-fold"/>
    <property type="match status" value="1"/>
</dbReference>
<proteinExistence type="inferred from homology"/>
<keyword evidence="5 10" id="KW-0255">Endonuclease</keyword>
<keyword evidence="3 10" id="KW-0540">Nuclease</keyword>
<dbReference type="InterPro" id="IPR004613">
    <property type="entry name" value="RNase_J"/>
</dbReference>
<dbReference type="Pfam" id="PF00753">
    <property type="entry name" value="Lactamase_B"/>
    <property type="match status" value="1"/>
</dbReference>
<evidence type="ECO:0000256" key="1">
    <source>
        <dbReference type="ARBA" id="ARBA00004496"/>
    </source>
</evidence>
<feature type="binding site" evidence="12">
    <location>
        <begin position="305"/>
        <end position="307"/>
    </location>
    <ligand>
        <name>substrate</name>
    </ligand>
</feature>
<dbReference type="Pfam" id="PF07521">
    <property type="entry name" value="RMMBL"/>
    <property type="match status" value="1"/>
</dbReference>
<feature type="domain" description="Metallo-beta-lactamase" evidence="15">
    <location>
        <begin position="90"/>
        <end position="285"/>
    </location>
</feature>
<protein>
    <recommendedName>
        <fullName evidence="10">Ribonuclease J</fullName>
        <shortName evidence="10">RNase J</shortName>
        <ecNumber evidence="10">3.1.-.-</ecNumber>
    </recommendedName>
</protein>
<evidence type="ECO:0000256" key="8">
    <source>
        <dbReference type="ARBA" id="ARBA00022839"/>
    </source>
</evidence>
<evidence type="ECO:0000256" key="10">
    <source>
        <dbReference type="HAMAP-Rule" id="MF_01491"/>
    </source>
</evidence>
<feature type="binding site" evidence="13">
    <location>
        <position position="463"/>
    </location>
    <ligand>
        <name>Zn(2+)</name>
        <dbReference type="ChEBI" id="CHEBI:29105"/>
        <label>1</label>
        <note>catalytic</note>
    </ligand>
</feature>
<comment type="similarity">
    <text evidence="10">Belongs to the metallo-beta-lactamase superfamily. RNA-metabolizing metallo-beta-lactamase-like family. Bacterial RNase J subfamily.</text>
</comment>
<feature type="binding site" evidence="13">
    <location>
        <position position="211"/>
    </location>
    <ligand>
        <name>Zn(2+)</name>
        <dbReference type="ChEBI" id="CHEBI:29105"/>
        <label>1</label>
        <note>catalytic</note>
    </ligand>
</feature>
<keyword evidence="17" id="KW-1185">Reference proteome</keyword>